<proteinExistence type="predicted"/>
<dbReference type="EMBL" id="NJHN03000010">
    <property type="protein sequence ID" value="KAH9426457.1"/>
    <property type="molecule type" value="Genomic_DNA"/>
</dbReference>
<evidence type="ECO:0008006" key="4">
    <source>
        <dbReference type="Google" id="ProtNLM"/>
    </source>
</evidence>
<gene>
    <name evidence="2" type="ORF">DERP_011026</name>
</gene>
<feature type="compositionally biased region" description="Basic and acidic residues" evidence="1">
    <location>
        <begin position="183"/>
        <end position="195"/>
    </location>
</feature>
<comment type="caution">
    <text evidence="2">The sequence shown here is derived from an EMBL/GenBank/DDBJ whole genome shotgun (WGS) entry which is preliminary data.</text>
</comment>
<evidence type="ECO:0000256" key="1">
    <source>
        <dbReference type="SAM" id="MobiDB-lite"/>
    </source>
</evidence>
<feature type="region of interest" description="Disordered" evidence="1">
    <location>
        <begin position="163"/>
        <end position="219"/>
    </location>
</feature>
<protein>
    <recommendedName>
        <fullName evidence="4">GATA zinc finger domain-containing protein 14-like</fullName>
    </recommendedName>
</protein>
<reference evidence="2 3" key="2">
    <citation type="journal article" date="2022" name="Mol. Biol. Evol.">
        <title>Comparative Genomics Reveals Insights into the Divergent Evolution of Astigmatic Mites and Household Pest Adaptations.</title>
        <authorList>
            <person name="Xiong Q."/>
            <person name="Wan A.T."/>
            <person name="Liu X."/>
            <person name="Fung C.S."/>
            <person name="Xiao X."/>
            <person name="Malainual N."/>
            <person name="Hou J."/>
            <person name="Wang L."/>
            <person name="Wang M."/>
            <person name="Yang K.Y."/>
            <person name="Cui Y."/>
            <person name="Leung E.L."/>
            <person name="Nong W."/>
            <person name="Shin S.K."/>
            <person name="Au S.W."/>
            <person name="Jeong K.Y."/>
            <person name="Chew F.T."/>
            <person name="Hui J.H."/>
            <person name="Leung T.F."/>
            <person name="Tungtrongchitr A."/>
            <person name="Zhong N."/>
            <person name="Liu Z."/>
            <person name="Tsui S.K."/>
        </authorList>
    </citation>
    <scope>NUCLEOTIDE SEQUENCE [LARGE SCALE GENOMIC DNA]</scope>
    <source>
        <strain evidence="2">Derp</strain>
    </source>
</reference>
<name>A0ABQ8JV82_DERPT</name>
<dbReference type="Proteomes" id="UP000887458">
    <property type="component" value="Unassembled WGS sequence"/>
</dbReference>
<reference evidence="2 3" key="1">
    <citation type="journal article" date="2018" name="J. Allergy Clin. Immunol.">
        <title>High-quality assembly of Dermatophagoides pteronyssinus genome and transcriptome reveals a wide range of novel allergens.</title>
        <authorList>
            <person name="Liu X.Y."/>
            <person name="Yang K.Y."/>
            <person name="Wang M.Q."/>
            <person name="Kwok J.S."/>
            <person name="Zeng X."/>
            <person name="Yang Z."/>
            <person name="Xiao X.J."/>
            <person name="Lau C.P."/>
            <person name="Li Y."/>
            <person name="Huang Z.M."/>
            <person name="Ba J.G."/>
            <person name="Yim A.K."/>
            <person name="Ouyang C.Y."/>
            <person name="Ngai S.M."/>
            <person name="Chan T.F."/>
            <person name="Leung E.L."/>
            <person name="Liu L."/>
            <person name="Liu Z.G."/>
            <person name="Tsui S.K."/>
        </authorList>
    </citation>
    <scope>NUCLEOTIDE SEQUENCE [LARGE SCALE GENOMIC DNA]</scope>
    <source>
        <strain evidence="2">Derp</strain>
    </source>
</reference>
<feature type="compositionally biased region" description="Basic residues" evidence="1">
    <location>
        <begin position="163"/>
        <end position="175"/>
    </location>
</feature>
<organism evidence="2 3">
    <name type="scientific">Dermatophagoides pteronyssinus</name>
    <name type="common">European house dust mite</name>
    <dbReference type="NCBI Taxonomy" id="6956"/>
    <lineage>
        <taxon>Eukaryota</taxon>
        <taxon>Metazoa</taxon>
        <taxon>Ecdysozoa</taxon>
        <taxon>Arthropoda</taxon>
        <taxon>Chelicerata</taxon>
        <taxon>Arachnida</taxon>
        <taxon>Acari</taxon>
        <taxon>Acariformes</taxon>
        <taxon>Sarcoptiformes</taxon>
        <taxon>Astigmata</taxon>
        <taxon>Psoroptidia</taxon>
        <taxon>Analgoidea</taxon>
        <taxon>Pyroglyphidae</taxon>
        <taxon>Dermatophagoidinae</taxon>
        <taxon>Dermatophagoides</taxon>
    </lineage>
</organism>
<evidence type="ECO:0000313" key="3">
    <source>
        <dbReference type="Proteomes" id="UP000887458"/>
    </source>
</evidence>
<accession>A0ABQ8JV82</accession>
<evidence type="ECO:0000313" key="2">
    <source>
        <dbReference type="EMBL" id="KAH9426457.1"/>
    </source>
</evidence>
<sequence length="482" mass="56976">MDNPSNDFNIIQLSSESSWSSLPSSYHTIMSENDSYDEQQQPVNQHDEQINDDSFIINNNNQKYKINTGSLRSMIKSLQKIYEKTDDNLTKIKLKHCLLLEIYIGTNVMYNLTTSLKNLEFIINIIEPMLENSSEIEQLYRINQKYIDDINNYYEPNIIVNKKGRKRKRGRKKKQLLLLNSDRQPEQQHQQEPKRIYRRRKFPESDRKTRKRFKIDENHNEKQLIKSTPVTKKCLTKKKTNKLQTTIELVENDETTIEDDDYRHNHHNQINGESNHTYLIHLNGDDTSNENNNNGGNNIVNDNINCTSNNQRNFQNILNILLGTYQNQHQPEDTFSDEEPIYIDTSDENNFIVNSKKSSEMIEKPINQPVKMAEIFPLINKSINIDTSNANNIDTLESNNSIINQRISSEEIEKIGYINQSIEIAEISEMADKEESTTKYYEYSKEFVKPYLKDPRMHYLYQPKYYFRQPLFQFRFKDEGDF</sequence>
<keyword evidence="3" id="KW-1185">Reference proteome</keyword>